<dbReference type="RefSeq" id="WP_271188197.1">
    <property type="nucleotide sequence ID" value="NZ_BSFE01000015.1"/>
</dbReference>
<organism evidence="1 2">
    <name type="scientific">Maricaulis virginensis</name>
    <dbReference type="NCBI Taxonomy" id="144022"/>
    <lineage>
        <taxon>Bacteria</taxon>
        <taxon>Pseudomonadati</taxon>
        <taxon>Pseudomonadota</taxon>
        <taxon>Alphaproteobacteria</taxon>
        <taxon>Maricaulales</taxon>
        <taxon>Maricaulaceae</taxon>
        <taxon>Maricaulis</taxon>
    </lineage>
</organism>
<dbReference type="PANTHER" id="PTHR42782">
    <property type="entry name" value="SI:CH73-314G15.3"/>
    <property type="match status" value="1"/>
</dbReference>
<dbReference type="PANTHER" id="PTHR42782:SF4">
    <property type="entry name" value="DUF455 DOMAIN-CONTAINING PROTEIN"/>
    <property type="match status" value="1"/>
</dbReference>
<dbReference type="PIRSF" id="PIRSF012318">
    <property type="entry name" value="UCP012318"/>
    <property type="match status" value="1"/>
</dbReference>
<keyword evidence="2" id="KW-1185">Reference proteome</keyword>
<dbReference type="AlphaFoldDB" id="A0A9W6IR61"/>
<dbReference type="InterPro" id="IPR011197">
    <property type="entry name" value="UCP012318"/>
</dbReference>
<name>A0A9W6IR61_9PROT</name>
<evidence type="ECO:0000313" key="1">
    <source>
        <dbReference type="EMBL" id="GLK53859.1"/>
    </source>
</evidence>
<sequence>MSGETLLHLALQVLETAEPRAKAAAARAAAGAWTGGSVPLGGPVEAPDRPARPEKPACVAPGKVPRRRLNTLAGRCALMHAIAHIEFNAIDLAFDMVVRFAHDSTLDDARRTEFVTDWIGVGDDEARHFEMVADRLEAMGSHYGALPAHDGLWDSAQATAGALDARLAVAPMVLEARGLDVTPGMIERLTSAGDRESAGILRIIYEEELGHVAAGARWFRHLCEKSGHEPASHFQTLVTKYFRGRLKPPFNTDARMRADLPADFYGPLV</sequence>
<comment type="caution">
    <text evidence="1">The sequence shown here is derived from an EMBL/GenBank/DDBJ whole genome shotgun (WGS) entry which is preliminary data.</text>
</comment>
<gene>
    <name evidence="1" type="ORF">GCM10017621_33670</name>
</gene>
<evidence type="ECO:0000313" key="2">
    <source>
        <dbReference type="Proteomes" id="UP001143486"/>
    </source>
</evidence>
<reference evidence="1" key="1">
    <citation type="journal article" date="2014" name="Int. J. Syst. Evol. Microbiol.">
        <title>Complete genome sequence of Corynebacterium casei LMG S-19264T (=DSM 44701T), isolated from a smear-ripened cheese.</title>
        <authorList>
            <consortium name="US DOE Joint Genome Institute (JGI-PGF)"/>
            <person name="Walter F."/>
            <person name="Albersmeier A."/>
            <person name="Kalinowski J."/>
            <person name="Ruckert C."/>
        </authorList>
    </citation>
    <scope>NUCLEOTIDE SEQUENCE</scope>
    <source>
        <strain evidence="1">VKM B-1513</strain>
    </source>
</reference>
<dbReference type="Pfam" id="PF04305">
    <property type="entry name" value="DUF455"/>
    <property type="match status" value="1"/>
</dbReference>
<dbReference type="SUPFAM" id="SSF47240">
    <property type="entry name" value="Ferritin-like"/>
    <property type="match status" value="1"/>
</dbReference>
<reference evidence="1" key="2">
    <citation type="submission" date="2023-01" db="EMBL/GenBank/DDBJ databases">
        <authorList>
            <person name="Sun Q."/>
            <person name="Evtushenko L."/>
        </authorList>
    </citation>
    <scope>NUCLEOTIDE SEQUENCE</scope>
    <source>
        <strain evidence="1">VKM B-1513</strain>
    </source>
</reference>
<dbReference type="InterPro" id="IPR009078">
    <property type="entry name" value="Ferritin-like_SF"/>
</dbReference>
<dbReference type="Proteomes" id="UP001143486">
    <property type="component" value="Unassembled WGS sequence"/>
</dbReference>
<proteinExistence type="predicted"/>
<dbReference type="InterPro" id="IPR007402">
    <property type="entry name" value="DUF455"/>
</dbReference>
<accession>A0A9W6IR61</accession>
<dbReference type="EMBL" id="BSFE01000015">
    <property type="protein sequence ID" value="GLK53859.1"/>
    <property type="molecule type" value="Genomic_DNA"/>
</dbReference>
<protein>
    <submittedName>
        <fullName evidence="1">Rhamnosyltransferase</fullName>
    </submittedName>
</protein>
<dbReference type="CDD" id="cd00657">
    <property type="entry name" value="Ferritin_like"/>
    <property type="match status" value="1"/>
</dbReference>